<gene>
    <name evidence="1" type="ORF">COV59_00855</name>
</gene>
<organism evidence="1 2">
    <name type="scientific">Candidatus Magasanikbacteria bacterium CG11_big_fil_rev_8_21_14_0_20_39_34</name>
    <dbReference type="NCBI Taxonomy" id="1974653"/>
    <lineage>
        <taxon>Bacteria</taxon>
        <taxon>Candidatus Magasanikiibacteriota</taxon>
    </lineage>
</organism>
<dbReference type="EMBL" id="PCWN01000003">
    <property type="protein sequence ID" value="PIR04380.1"/>
    <property type="molecule type" value="Genomic_DNA"/>
</dbReference>
<dbReference type="InterPro" id="IPR023214">
    <property type="entry name" value="HAD_sf"/>
</dbReference>
<evidence type="ECO:0000313" key="2">
    <source>
        <dbReference type="Proteomes" id="UP000229600"/>
    </source>
</evidence>
<name>A0A2H0N646_9BACT</name>
<dbReference type="SUPFAM" id="SSF56784">
    <property type="entry name" value="HAD-like"/>
    <property type="match status" value="1"/>
</dbReference>
<comment type="caution">
    <text evidence="1">The sequence shown here is derived from an EMBL/GenBank/DDBJ whole genome shotgun (WGS) entry which is preliminary data.</text>
</comment>
<evidence type="ECO:0000313" key="1">
    <source>
        <dbReference type="EMBL" id="PIR04380.1"/>
    </source>
</evidence>
<reference evidence="1 2" key="1">
    <citation type="submission" date="2017-09" db="EMBL/GenBank/DDBJ databases">
        <title>Depth-based differentiation of microbial function through sediment-hosted aquifers and enrichment of novel symbionts in the deep terrestrial subsurface.</title>
        <authorList>
            <person name="Probst A.J."/>
            <person name="Ladd B."/>
            <person name="Jarett J.K."/>
            <person name="Geller-Mcgrath D.E."/>
            <person name="Sieber C.M."/>
            <person name="Emerson J.B."/>
            <person name="Anantharaman K."/>
            <person name="Thomas B.C."/>
            <person name="Malmstrom R."/>
            <person name="Stieglmeier M."/>
            <person name="Klingl A."/>
            <person name="Woyke T."/>
            <person name="Ryan C.M."/>
            <person name="Banfield J.F."/>
        </authorList>
    </citation>
    <scope>NUCLEOTIDE SEQUENCE [LARGE SCALE GENOMIC DNA]</scope>
    <source>
        <strain evidence="1">CG11_big_fil_rev_8_21_14_0_20_39_34</strain>
    </source>
</reference>
<protein>
    <recommendedName>
        <fullName evidence="3">Haloacid dehalogenase</fullName>
    </recommendedName>
</protein>
<sequence>MKENLIIIDFDHTLFNTTIYVQKLKEVFCGVFHISEKDFDAHRSLIKKVNNVIDIDHFVDSFLGYDSKKLHHAVHSVIKEHAKECVFPDVREFFLRHMDRFDIIIATHGDKELQREKIEHSNLPVGYEYIISTERKVNVISPLISKYKHIYFIDDKAENIEEVKQKIPEIETYFIARFEDHPYRDVCFKCQSSDHVVWGLEFTLLSQK</sequence>
<dbReference type="InterPro" id="IPR036412">
    <property type="entry name" value="HAD-like_sf"/>
</dbReference>
<proteinExistence type="predicted"/>
<dbReference type="Gene3D" id="3.40.50.1000">
    <property type="entry name" value="HAD superfamily/HAD-like"/>
    <property type="match status" value="1"/>
</dbReference>
<dbReference type="Proteomes" id="UP000229600">
    <property type="component" value="Unassembled WGS sequence"/>
</dbReference>
<accession>A0A2H0N646</accession>
<dbReference type="AlphaFoldDB" id="A0A2H0N646"/>
<evidence type="ECO:0008006" key="3">
    <source>
        <dbReference type="Google" id="ProtNLM"/>
    </source>
</evidence>